<proteinExistence type="predicted"/>
<dbReference type="CDD" id="cd19438">
    <property type="entry name" value="lipocalin_Blc-like"/>
    <property type="match status" value="1"/>
</dbReference>
<dbReference type="Pfam" id="PF24976">
    <property type="entry name" value="Lipocalin_10"/>
    <property type="match status" value="3"/>
</dbReference>
<reference evidence="4" key="1">
    <citation type="submission" date="2023-03" db="UniProtKB">
        <authorList>
            <consortium name="WormBaseParasite"/>
        </authorList>
    </citation>
    <scope>IDENTIFICATION</scope>
</reference>
<evidence type="ECO:0000313" key="3">
    <source>
        <dbReference type="Proteomes" id="UP000036681"/>
    </source>
</evidence>
<evidence type="ECO:0000259" key="2">
    <source>
        <dbReference type="Pfam" id="PF24976"/>
    </source>
</evidence>
<feature type="compositionally biased region" description="Polar residues" evidence="1">
    <location>
        <begin position="300"/>
        <end position="315"/>
    </location>
</feature>
<dbReference type="InterPro" id="IPR056868">
    <property type="entry name" value="Lipocalin_dom_nem"/>
</dbReference>
<feature type="region of interest" description="Disordered" evidence="1">
    <location>
        <begin position="1011"/>
        <end position="1039"/>
    </location>
</feature>
<feature type="compositionally biased region" description="Polar residues" evidence="1">
    <location>
        <begin position="1011"/>
        <end position="1020"/>
    </location>
</feature>
<protein>
    <submittedName>
        <fullName evidence="4">Lipocalin/cytosolic fatty-acid binding domain-containing protein</fullName>
    </submittedName>
</protein>
<evidence type="ECO:0000313" key="4">
    <source>
        <dbReference type="WBParaSite" id="ALUE_0001151301-mRNA-1"/>
    </source>
</evidence>
<name>A0A9J2PPW5_ASCLU</name>
<dbReference type="PANTHER" id="PTHR37437">
    <property type="entry name" value="LIPOCALIN-RELATED PROTEIN-RELATED"/>
    <property type="match status" value="1"/>
</dbReference>
<accession>A0A9J2PPW5</accession>
<dbReference type="Gene3D" id="2.40.128.20">
    <property type="match status" value="2"/>
</dbReference>
<dbReference type="InterPro" id="IPR012674">
    <property type="entry name" value="Calycin"/>
</dbReference>
<feature type="domain" description="Lipocalin" evidence="2">
    <location>
        <begin position="611"/>
        <end position="773"/>
    </location>
</feature>
<feature type="region of interest" description="Disordered" evidence="1">
    <location>
        <begin position="1080"/>
        <end position="1115"/>
    </location>
</feature>
<dbReference type="PANTHER" id="PTHR37437:SF1">
    <property type="entry name" value="LIPOCALIN-RELATED PROTEIN"/>
    <property type="match status" value="1"/>
</dbReference>
<feature type="domain" description="Lipocalin" evidence="2">
    <location>
        <begin position="428"/>
        <end position="594"/>
    </location>
</feature>
<feature type="region of interest" description="Disordered" evidence="1">
    <location>
        <begin position="242"/>
        <end position="263"/>
    </location>
</feature>
<dbReference type="FunFam" id="2.40.128.20:FF:000019">
    <property type="entry name" value="LiPocalin-Related protein"/>
    <property type="match status" value="1"/>
</dbReference>
<keyword evidence="3" id="KW-1185">Reference proteome</keyword>
<evidence type="ECO:0000256" key="1">
    <source>
        <dbReference type="SAM" id="MobiDB-lite"/>
    </source>
</evidence>
<feature type="domain" description="Lipocalin" evidence="2">
    <location>
        <begin position="1231"/>
        <end position="1393"/>
    </location>
</feature>
<dbReference type="Proteomes" id="UP000036681">
    <property type="component" value="Unplaced"/>
</dbReference>
<dbReference type="SUPFAM" id="SSF50814">
    <property type="entry name" value="Lipocalins"/>
    <property type="match status" value="3"/>
</dbReference>
<dbReference type="WBParaSite" id="ALUE_0001151301-mRNA-1">
    <property type="protein sequence ID" value="ALUE_0001151301-mRNA-1"/>
    <property type="gene ID" value="ALUE_0001151301"/>
</dbReference>
<dbReference type="InterPro" id="IPR047202">
    <property type="entry name" value="Lipocalin_Blc-like_dom"/>
</dbReference>
<feature type="region of interest" description="Disordered" evidence="1">
    <location>
        <begin position="298"/>
        <end position="339"/>
    </location>
</feature>
<organism evidence="3 4">
    <name type="scientific">Ascaris lumbricoides</name>
    <name type="common">Giant roundworm</name>
    <dbReference type="NCBI Taxonomy" id="6252"/>
    <lineage>
        <taxon>Eukaryota</taxon>
        <taxon>Metazoa</taxon>
        <taxon>Ecdysozoa</taxon>
        <taxon>Nematoda</taxon>
        <taxon>Chromadorea</taxon>
        <taxon>Rhabditida</taxon>
        <taxon>Spirurina</taxon>
        <taxon>Ascaridomorpha</taxon>
        <taxon>Ascaridoidea</taxon>
        <taxon>Ascarididae</taxon>
        <taxon>Ascaris</taxon>
    </lineage>
</organism>
<sequence>MLLRGRGAPVAVACLRAIEYGSVCAKSPAGSTHSALTQPLYRPIERNPLNSHTMLLFIGLLLVAFTFAELDPSDRPVLIRLQPQPRRPNFMKEVIPPKSVQLIAQPATTKVAATVPALPISSPPTIAPPGAHQPVIMQSAAPGQQFIPREIVTPPPPPPINIPTDVQNQLIKFFGLDSFGIPGLTGNHPNGFAGAIQELRAAGFPVQGLPFEHATGGAAPQAPQSDVLTQANPAFGNQLNQLYNEASGPSSYHGAGNVPLPEATPGENGLIGLLSSSIKKLVQDSGVADAISSGIPTVLGTRSSDGVASHSTDAESISADAAAQSPSGSGVRRQPSATQRALSGIAAALGAGGNGPTHAGLPRIPGIPLLPGGIPRNAQGQIDVVQLIGSITRRISNGTTIADVLPPEQLQTLADNVTDALLPSTPENFDLHKFMGRWFEGINSPRATEQRCVVHHYGGLTKNDKTATFTALKIYREGSEFGPVRYSIGYAFRGGNKDTMLQLHSSETSDAQPFWIYKLGPEGKDPFGNAQYEWAVVSNWVKYPVTVLVRDPDTFKAKYEVEVLRWLEDQGFINGFIRAFNMLQPASYSSCQYADSTFEMDINALAGIIGGIGNMLKNNVETINIPSKQIMGRWFQMYKAAINFDVFRTEMFCHVAYLKPNAVMGEDGFSMEEAYRVVSKSGPIETYKRDLNKVGPGQYWMYTEEYFYPRQFYIVKVGPNYRNDTDEEPEKPYEYMVVTDASRLALMVFARDPLTFFQKYNKEVVDYLEKAGFGGRVFWNSPRPIYQGPDCEWPSEKEVFARRVLRNREEAQRTKNETSPSRASGAIVEMLQSPQLALQKLAVGPVRRFRPEPFFVINSSLRQSVRDHCLGMAHSMLLLLFAGCFGSSWLTLTSAQLDAFALPQAPRYAPKPTVPPEYKSFFELDGHARELVDTLIGPRPGGFFPEKSFEIARPVAAPSPSNGGAIGEVEHTLEQFFSAQSNPSEQHFQLPPGFNQGFSLVNGNNAITSFSHSKKPVSTSVDEEVEGSGTDVPQSSIRGIPNVFPDLAKPPIALQQPHQRPILSSQVPEVPKFQFRPEVPEGGFAPPDVRQAPASVGEAESAPESDEYGALTDENSSGGGLIGTIINLIGLNAKKKQNAEAASANSLGKAVGNLIGGANSPIPGKSMISNVLYKALTSGSILGNSTDDHNGTIPLVLTPAQKSAIGENLEMIQNLITQPSSPLCNPKPVPVDEFDVDAFMGQWYQVLYSPPLSSGPCSMVAYKKLADVNDGGVGTIFEIFEYTTDGTPYTKPRISSGYAILKQAGELIYRTTSYQEDVNVHVIHVGPLDANGEYSFAIMSTNCNYPLYVFARDPVIYKQRYEAMVNQILEEKSLINGFSRLLNIVSPVDNTICTFPPSLFNIQG</sequence>